<dbReference type="Proteomes" id="UP000636800">
    <property type="component" value="Unassembled WGS sequence"/>
</dbReference>
<keyword evidence="3" id="KW-1185">Reference proteome</keyword>
<gene>
    <name evidence="2" type="ORF">HPP92_024628</name>
    <name evidence="1" type="ORF">HPP92_026579</name>
</gene>
<evidence type="ECO:0000313" key="3">
    <source>
        <dbReference type="Proteomes" id="UP000636800"/>
    </source>
</evidence>
<proteinExistence type="predicted"/>
<organism evidence="1 3">
    <name type="scientific">Vanilla planifolia</name>
    <name type="common">Vanilla</name>
    <dbReference type="NCBI Taxonomy" id="51239"/>
    <lineage>
        <taxon>Eukaryota</taxon>
        <taxon>Viridiplantae</taxon>
        <taxon>Streptophyta</taxon>
        <taxon>Embryophyta</taxon>
        <taxon>Tracheophyta</taxon>
        <taxon>Spermatophyta</taxon>
        <taxon>Magnoliopsida</taxon>
        <taxon>Liliopsida</taxon>
        <taxon>Asparagales</taxon>
        <taxon>Orchidaceae</taxon>
        <taxon>Vanilloideae</taxon>
        <taxon>Vanilleae</taxon>
        <taxon>Vanilla</taxon>
    </lineage>
</organism>
<sequence length="58" mass="6547">MACVVPTSPSRWAPTAIRDKQMGSGFSRKPSMFNPPWTNPRPEWIRCLRGGVVHRPPT</sequence>
<comment type="caution">
    <text evidence="1">The sequence shown here is derived from an EMBL/GenBank/DDBJ whole genome shotgun (WGS) entry which is preliminary data.</text>
</comment>
<dbReference type="Proteomes" id="UP000639772">
    <property type="component" value="Chromosome 13"/>
</dbReference>
<protein>
    <submittedName>
        <fullName evidence="1">Uncharacterized protein</fullName>
    </submittedName>
</protein>
<reference evidence="3 4" key="1">
    <citation type="journal article" date="2020" name="Nat. Food">
        <title>A phased Vanilla planifolia genome enables genetic improvement of flavour and production.</title>
        <authorList>
            <person name="Hasing T."/>
            <person name="Tang H."/>
            <person name="Brym M."/>
            <person name="Khazi F."/>
            <person name="Huang T."/>
            <person name="Chambers A.H."/>
        </authorList>
    </citation>
    <scope>NUCLEOTIDE SEQUENCE [LARGE SCALE GENOMIC DNA]</scope>
    <source>
        <tissue evidence="1">Leaf</tissue>
    </source>
</reference>
<dbReference type="EMBL" id="JADCNM010000013">
    <property type="protein sequence ID" value="KAG0456840.1"/>
    <property type="molecule type" value="Genomic_DNA"/>
</dbReference>
<evidence type="ECO:0000313" key="1">
    <source>
        <dbReference type="EMBL" id="KAG0451156.1"/>
    </source>
</evidence>
<evidence type="ECO:0000313" key="4">
    <source>
        <dbReference type="Proteomes" id="UP000639772"/>
    </source>
</evidence>
<dbReference type="EMBL" id="JADCNL010000073">
    <property type="protein sequence ID" value="KAG0451156.1"/>
    <property type="molecule type" value="Genomic_DNA"/>
</dbReference>
<dbReference type="AlphaFoldDB" id="A0A835PFG7"/>
<accession>A0A835PFG7</accession>
<name>A0A835PFG7_VANPL</name>
<evidence type="ECO:0000313" key="2">
    <source>
        <dbReference type="EMBL" id="KAG0456840.1"/>
    </source>
</evidence>